<accession>A0A2U9PMY6</accession>
<dbReference type="AlphaFoldDB" id="A0A2U9PMY6"/>
<reference evidence="3 4" key="1">
    <citation type="journal article" date="2013" name="Genome Announc.">
        <title>Draft genome sequence of MKD8, a conjugal recipient Mycobacterium smegmatis strain.</title>
        <authorList>
            <person name="Gray T.A."/>
            <person name="Palumbo M.J."/>
            <person name="Derbyshire K.M."/>
        </authorList>
    </citation>
    <scope>NUCLEOTIDE SEQUENCE [LARGE SCALE GENOMIC DNA]</scope>
    <source>
        <strain evidence="3 4">MKD8</strain>
    </source>
</reference>
<evidence type="ECO:0000256" key="2">
    <source>
        <dbReference type="SAM" id="Phobius"/>
    </source>
</evidence>
<feature type="compositionally biased region" description="Pro residues" evidence="1">
    <location>
        <begin position="154"/>
        <end position="172"/>
    </location>
</feature>
<feature type="region of interest" description="Disordered" evidence="1">
    <location>
        <begin position="69"/>
        <end position="172"/>
    </location>
</feature>
<keyword evidence="2" id="KW-0812">Transmembrane</keyword>
<gene>
    <name evidence="3" type="ORF">D806_020660</name>
</gene>
<name>A0A2U9PMY6_MYCSE</name>
<keyword evidence="2" id="KW-1133">Transmembrane helix</keyword>
<dbReference type="Proteomes" id="UP000011200">
    <property type="component" value="Chromosome"/>
</dbReference>
<evidence type="ECO:0000313" key="4">
    <source>
        <dbReference type="Proteomes" id="UP000011200"/>
    </source>
</evidence>
<reference evidence="4" key="2">
    <citation type="submission" date="2018-03" db="EMBL/GenBank/DDBJ databases">
        <authorList>
            <person name="Derbyshire K."/>
            <person name="Gray T.A."/>
            <person name="Champion M."/>
        </authorList>
    </citation>
    <scope>NUCLEOTIDE SEQUENCE [LARGE SCALE GENOMIC DNA]</scope>
    <source>
        <strain evidence="4">MKD8</strain>
    </source>
</reference>
<dbReference type="EMBL" id="CP027541">
    <property type="protein sequence ID" value="AWT53048.1"/>
    <property type="molecule type" value="Genomic_DNA"/>
</dbReference>
<evidence type="ECO:0000256" key="1">
    <source>
        <dbReference type="SAM" id="MobiDB-lite"/>
    </source>
</evidence>
<evidence type="ECO:0000313" key="3">
    <source>
        <dbReference type="EMBL" id="AWT53048.1"/>
    </source>
</evidence>
<protein>
    <submittedName>
        <fullName evidence="3">Putative proline-rich protein</fullName>
    </submittedName>
</protein>
<organism evidence="3 4">
    <name type="scientific">Mycolicibacterium smegmatis (strain MKD8)</name>
    <name type="common">Mycobacterium smegmatis</name>
    <dbReference type="NCBI Taxonomy" id="1214915"/>
    <lineage>
        <taxon>Bacteria</taxon>
        <taxon>Bacillati</taxon>
        <taxon>Actinomycetota</taxon>
        <taxon>Actinomycetes</taxon>
        <taxon>Mycobacteriales</taxon>
        <taxon>Mycobacteriaceae</taxon>
        <taxon>Mycolicibacterium</taxon>
    </lineage>
</organism>
<feature type="transmembrane region" description="Helical" evidence="2">
    <location>
        <begin position="21"/>
        <end position="40"/>
    </location>
</feature>
<feature type="compositionally biased region" description="Low complexity" evidence="1">
    <location>
        <begin position="111"/>
        <end position="132"/>
    </location>
</feature>
<dbReference type="PRINTS" id="PR01217">
    <property type="entry name" value="PRICHEXTENSN"/>
</dbReference>
<keyword evidence="2" id="KW-0472">Membrane</keyword>
<proteinExistence type="predicted"/>
<dbReference type="RefSeq" id="WP_003893457.1">
    <property type="nucleotide sequence ID" value="NZ_CP027541.1"/>
</dbReference>
<sequence>MKLELSRVTNAATRFWRSRVGRLRTSTVVLIVAFFALWWLQQTYQPEPAPPQAPQVVPPGFVPDPDYTWVPRTNVEAPRTTRTTTPTTTTTTTTPTPETPTTTPTAPPAPGETTSPTSPDGPTTTTEGPQTTVVDPDGAGILPPITLPVLPGAAPAPAPVPAPEPVAPAPPQ</sequence>
<feature type="compositionally biased region" description="Low complexity" evidence="1">
    <location>
        <begin position="78"/>
        <end position="104"/>
    </location>
</feature>